<keyword evidence="4" id="KW-0732">Signal</keyword>
<evidence type="ECO:0000313" key="6">
    <source>
        <dbReference type="Proteomes" id="UP001175353"/>
    </source>
</evidence>
<reference evidence="5" key="1">
    <citation type="submission" date="2023-06" db="EMBL/GenBank/DDBJ databases">
        <title>Black Yeasts Isolated from many extreme environments.</title>
        <authorList>
            <person name="Coleine C."/>
            <person name="Stajich J.E."/>
            <person name="Selbmann L."/>
        </authorList>
    </citation>
    <scope>NUCLEOTIDE SEQUENCE</scope>
    <source>
        <strain evidence="5">CCFEE 5200</strain>
    </source>
</reference>
<dbReference type="GO" id="GO:0033389">
    <property type="term" value="P:putrescine biosynthetic process from arginine, via agmatine"/>
    <property type="evidence" value="ECO:0007669"/>
    <property type="project" value="TreeGrafter"/>
</dbReference>
<evidence type="ECO:0008006" key="7">
    <source>
        <dbReference type="Google" id="ProtNLM"/>
    </source>
</evidence>
<dbReference type="SUPFAM" id="SSF52768">
    <property type="entry name" value="Arginase/deacetylase"/>
    <property type="match status" value="1"/>
</dbReference>
<evidence type="ECO:0000256" key="4">
    <source>
        <dbReference type="SAM" id="SignalP"/>
    </source>
</evidence>
<dbReference type="AlphaFoldDB" id="A0AAN6K8R9"/>
<dbReference type="InterPro" id="IPR023696">
    <property type="entry name" value="Ureohydrolase_dom_sf"/>
</dbReference>
<feature type="signal peptide" evidence="4">
    <location>
        <begin position="1"/>
        <end position="19"/>
    </location>
</feature>
<keyword evidence="2" id="KW-0378">Hydrolase</keyword>
<dbReference type="Gene3D" id="3.40.800.10">
    <property type="entry name" value="Ureohydrolase domain"/>
    <property type="match status" value="1"/>
</dbReference>
<dbReference type="InterPro" id="IPR006035">
    <property type="entry name" value="Ureohydrolase"/>
</dbReference>
<sequence>MLSLVFAAAFATLSRFATAHTAAATEHTQEPFVGWTQDDLDAKWGTDWGFTGISTFAHLPHTRCLQHPETPYDIAILGAPFDTAVSYRPGARFGPRAIRAASARQTSFRGYNPRAALNPYREWATVIDCGDIPITPFDNALALRQMTEAFTNLAHSVAPRENAESEVVYRRKPKLLTLGGGS</sequence>
<comment type="similarity">
    <text evidence="3">Belongs to the arginase family.</text>
</comment>
<evidence type="ECO:0000256" key="1">
    <source>
        <dbReference type="ARBA" id="ARBA00022723"/>
    </source>
</evidence>
<name>A0AAN6K8R9_9PEZI</name>
<dbReference type="PANTHER" id="PTHR11358:SF26">
    <property type="entry name" value="GUANIDINO ACID HYDROLASE, MITOCHONDRIAL"/>
    <property type="match status" value="1"/>
</dbReference>
<evidence type="ECO:0000256" key="2">
    <source>
        <dbReference type="ARBA" id="ARBA00022801"/>
    </source>
</evidence>
<keyword evidence="1" id="KW-0479">Metal-binding</keyword>
<dbReference type="EMBL" id="JAUJLE010000197">
    <property type="protein sequence ID" value="KAK0969439.1"/>
    <property type="molecule type" value="Genomic_DNA"/>
</dbReference>
<dbReference type="Pfam" id="PF00491">
    <property type="entry name" value="Arginase"/>
    <property type="match status" value="1"/>
</dbReference>
<dbReference type="PANTHER" id="PTHR11358">
    <property type="entry name" value="ARGINASE/AGMATINASE"/>
    <property type="match status" value="1"/>
</dbReference>
<gene>
    <name evidence="5" type="ORF">LTR91_016350</name>
</gene>
<keyword evidence="6" id="KW-1185">Reference proteome</keyword>
<evidence type="ECO:0000313" key="5">
    <source>
        <dbReference type="EMBL" id="KAK0969439.1"/>
    </source>
</evidence>
<dbReference type="GO" id="GO:0008783">
    <property type="term" value="F:agmatinase activity"/>
    <property type="evidence" value="ECO:0007669"/>
    <property type="project" value="TreeGrafter"/>
</dbReference>
<protein>
    <recommendedName>
        <fullName evidence="7">Agmatinase 1</fullName>
    </recommendedName>
</protein>
<organism evidence="5 6">
    <name type="scientific">Friedmanniomyces endolithicus</name>
    <dbReference type="NCBI Taxonomy" id="329885"/>
    <lineage>
        <taxon>Eukaryota</taxon>
        <taxon>Fungi</taxon>
        <taxon>Dikarya</taxon>
        <taxon>Ascomycota</taxon>
        <taxon>Pezizomycotina</taxon>
        <taxon>Dothideomycetes</taxon>
        <taxon>Dothideomycetidae</taxon>
        <taxon>Mycosphaerellales</taxon>
        <taxon>Teratosphaeriaceae</taxon>
        <taxon>Friedmanniomyces</taxon>
    </lineage>
</organism>
<feature type="chain" id="PRO_5042823589" description="Agmatinase 1" evidence="4">
    <location>
        <begin position="20"/>
        <end position="182"/>
    </location>
</feature>
<dbReference type="Proteomes" id="UP001175353">
    <property type="component" value="Unassembled WGS sequence"/>
</dbReference>
<dbReference type="GO" id="GO:0046872">
    <property type="term" value="F:metal ion binding"/>
    <property type="evidence" value="ECO:0007669"/>
    <property type="project" value="UniProtKB-KW"/>
</dbReference>
<dbReference type="PROSITE" id="PS51409">
    <property type="entry name" value="ARGINASE_2"/>
    <property type="match status" value="1"/>
</dbReference>
<evidence type="ECO:0000256" key="3">
    <source>
        <dbReference type="PROSITE-ProRule" id="PRU00742"/>
    </source>
</evidence>
<accession>A0AAN6K8R9</accession>
<proteinExistence type="inferred from homology"/>
<comment type="caution">
    <text evidence="5">The sequence shown here is derived from an EMBL/GenBank/DDBJ whole genome shotgun (WGS) entry which is preliminary data.</text>
</comment>